<gene>
    <name evidence="2" type="ORF">WN944_001977</name>
</gene>
<dbReference type="EMBL" id="JBCGBO010000004">
    <property type="protein sequence ID" value="KAK9209610.1"/>
    <property type="molecule type" value="Genomic_DNA"/>
</dbReference>
<dbReference type="AlphaFoldDB" id="A0AAP0MFS1"/>
<evidence type="ECO:0000313" key="3">
    <source>
        <dbReference type="Proteomes" id="UP001428341"/>
    </source>
</evidence>
<dbReference type="InterPro" id="IPR039280">
    <property type="entry name" value="VUP"/>
</dbReference>
<organism evidence="2 3">
    <name type="scientific">Citrus x changshan-huyou</name>
    <dbReference type="NCBI Taxonomy" id="2935761"/>
    <lineage>
        <taxon>Eukaryota</taxon>
        <taxon>Viridiplantae</taxon>
        <taxon>Streptophyta</taxon>
        <taxon>Embryophyta</taxon>
        <taxon>Tracheophyta</taxon>
        <taxon>Spermatophyta</taxon>
        <taxon>Magnoliopsida</taxon>
        <taxon>eudicotyledons</taxon>
        <taxon>Gunneridae</taxon>
        <taxon>Pentapetalae</taxon>
        <taxon>rosids</taxon>
        <taxon>malvids</taxon>
        <taxon>Sapindales</taxon>
        <taxon>Rutaceae</taxon>
        <taxon>Aurantioideae</taxon>
        <taxon>Citrus</taxon>
    </lineage>
</organism>
<feature type="compositionally biased region" description="Polar residues" evidence="1">
    <location>
        <begin position="1"/>
        <end position="24"/>
    </location>
</feature>
<dbReference type="PANTHER" id="PTHR33974">
    <property type="entry name" value="VASCULAR-RELATED UNKNOWN PROTEIN 1-RELATED"/>
    <property type="match status" value="1"/>
</dbReference>
<accession>A0AAP0MFS1</accession>
<dbReference type="GO" id="GO:0010089">
    <property type="term" value="P:xylem development"/>
    <property type="evidence" value="ECO:0007669"/>
    <property type="project" value="InterPro"/>
</dbReference>
<name>A0AAP0MFS1_9ROSI</name>
<evidence type="ECO:0000313" key="2">
    <source>
        <dbReference type="EMBL" id="KAK9209610.1"/>
    </source>
</evidence>
<feature type="region of interest" description="Disordered" evidence="1">
    <location>
        <begin position="146"/>
        <end position="171"/>
    </location>
</feature>
<protein>
    <submittedName>
        <fullName evidence="2">Uncharacterized protein</fullName>
    </submittedName>
</protein>
<reference evidence="2 3" key="1">
    <citation type="submission" date="2024-05" db="EMBL/GenBank/DDBJ databases">
        <title>Haplotype-resolved chromosome-level genome assembly of Huyou (Citrus changshanensis).</title>
        <authorList>
            <person name="Miao C."/>
            <person name="Chen W."/>
            <person name="Wu Y."/>
            <person name="Wang L."/>
            <person name="Zhao S."/>
            <person name="Grierson D."/>
            <person name="Xu C."/>
            <person name="Chen K."/>
        </authorList>
    </citation>
    <scope>NUCLEOTIDE SEQUENCE [LARGE SCALE GENOMIC DNA]</scope>
    <source>
        <strain evidence="2">01-14</strain>
        <tissue evidence="2">Leaf</tissue>
    </source>
</reference>
<feature type="region of interest" description="Disordered" evidence="1">
    <location>
        <begin position="1"/>
        <end position="29"/>
    </location>
</feature>
<comment type="caution">
    <text evidence="2">The sequence shown here is derived from an EMBL/GenBank/DDBJ whole genome shotgun (WGS) entry which is preliminary data.</text>
</comment>
<sequence length="193" mass="21234">MEKNSMNSINNSQSKVISSSNNERTMSDGDLEESGWTIYFDDFFNQQNTENSSFSSLLESSLISDAAFSAANYNKAAGNEQAMGFSQGKRCDRFSFKKKKTKVVSGVDDDLEDTASSPAHSPKVCNAMSEYLDKRPDQNNIMDILEEDGSSSSARQVEERSGDGSINGRDNETELKKRGLCLAPLSMIVDYLG</sequence>
<dbReference type="Proteomes" id="UP001428341">
    <property type="component" value="Unassembled WGS sequence"/>
</dbReference>
<proteinExistence type="predicted"/>
<keyword evidence="3" id="KW-1185">Reference proteome</keyword>
<evidence type="ECO:0000256" key="1">
    <source>
        <dbReference type="SAM" id="MobiDB-lite"/>
    </source>
</evidence>
<dbReference type="PANTHER" id="PTHR33974:SF25">
    <property type="entry name" value="SMALL PHOSPHATASE-LIKE PROTEIN 2, PUTATIVE-RELATED"/>
    <property type="match status" value="1"/>
</dbReference>